<comment type="caution">
    <text evidence="2">The sequence shown here is derived from an EMBL/GenBank/DDBJ whole genome shotgun (WGS) entry which is preliminary data.</text>
</comment>
<keyword evidence="2" id="KW-0238">DNA-binding</keyword>
<dbReference type="GO" id="GO:0003677">
    <property type="term" value="F:DNA binding"/>
    <property type="evidence" value="ECO:0007669"/>
    <property type="project" value="UniProtKB-KW"/>
</dbReference>
<evidence type="ECO:0000313" key="3">
    <source>
        <dbReference type="Proteomes" id="UP000527324"/>
    </source>
</evidence>
<dbReference type="InterPro" id="IPR015927">
    <property type="entry name" value="Peptidase_S24_S26A/B/C"/>
</dbReference>
<dbReference type="AlphaFoldDB" id="A0A7W9C8S0"/>
<dbReference type="Gene3D" id="2.10.109.10">
    <property type="entry name" value="Umud Fragment, subunit A"/>
    <property type="match status" value="1"/>
</dbReference>
<protein>
    <submittedName>
        <fullName evidence="2">AraC-like DNA-binding protein</fullName>
    </submittedName>
</protein>
<dbReference type="EMBL" id="JACHOQ010000009">
    <property type="protein sequence ID" value="MBB5741079.1"/>
    <property type="molecule type" value="Genomic_DNA"/>
</dbReference>
<dbReference type="InterPro" id="IPR036286">
    <property type="entry name" value="LexA/Signal_pep-like_sf"/>
</dbReference>
<dbReference type="InterPro" id="IPR010982">
    <property type="entry name" value="Lambda_DNA-bd_dom_sf"/>
</dbReference>
<feature type="domain" description="Peptidase S24/S26A/S26B/S26C" evidence="1">
    <location>
        <begin position="100"/>
        <end position="209"/>
    </location>
</feature>
<dbReference type="Pfam" id="PF00717">
    <property type="entry name" value="Peptidase_S24"/>
    <property type="match status" value="1"/>
</dbReference>
<proteinExistence type="predicted"/>
<dbReference type="SUPFAM" id="SSF47413">
    <property type="entry name" value="lambda repressor-like DNA-binding domains"/>
    <property type="match status" value="1"/>
</dbReference>
<name>A0A7W9C8S0_9CAUL</name>
<keyword evidence="3" id="KW-1185">Reference proteome</keyword>
<dbReference type="CDD" id="cd00093">
    <property type="entry name" value="HTH_XRE"/>
    <property type="match status" value="1"/>
</dbReference>
<dbReference type="SUPFAM" id="SSF51306">
    <property type="entry name" value="LexA/Signal peptidase"/>
    <property type="match status" value="1"/>
</dbReference>
<reference evidence="2 3" key="1">
    <citation type="submission" date="2020-08" db="EMBL/GenBank/DDBJ databases">
        <title>Genomic Encyclopedia of Type Strains, Phase IV (KMG-IV): sequencing the most valuable type-strain genomes for metagenomic binning, comparative biology and taxonomic classification.</title>
        <authorList>
            <person name="Goeker M."/>
        </authorList>
    </citation>
    <scope>NUCLEOTIDE SEQUENCE [LARGE SCALE GENOMIC DNA]</scope>
    <source>
        <strain evidence="2 3">DSM 4731</strain>
    </source>
</reference>
<dbReference type="Proteomes" id="UP000527324">
    <property type="component" value="Unassembled WGS sequence"/>
</dbReference>
<dbReference type="RefSeq" id="WP_183217838.1">
    <property type="nucleotide sequence ID" value="NZ_CAJFZW010000071.1"/>
</dbReference>
<sequence>MQVAQTGENLQQCKPMTTAAAIRSWLQETLTETGLTVKQWAKRAGVAESTIHRALKEDYQYVTSSRTLSRLASAIGVAAPETNSSEPQMVGAEFLPIRYEVGAGNWQEISDSQVFYGSGTVAPDPAYASFPQWLERVSGDSMDREYRDGELIHVVDALALGYAPQHGDHVVLVRRRNNGAEMERTVKEVVRTQSGTFEFWPRSSNPRWQEPVRLVDGVEEDQSIEIEVAALVIGSYRPRRR</sequence>
<organism evidence="2 3">
    <name type="scientific">Brevundimonas aurantiaca</name>
    <dbReference type="NCBI Taxonomy" id="74316"/>
    <lineage>
        <taxon>Bacteria</taxon>
        <taxon>Pseudomonadati</taxon>
        <taxon>Pseudomonadota</taxon>
        <taxon>Alphaproteobacteria</taxon>
        <taxon>Caulobacterales</taxon>
        <taxon>Caulobacteraceae</taxon>
        <taxon>Brevundimonas</taxon>
    </lineage>
</organism>
<dbReference type="InterPro" id="IPR039418">
    <property type="entry name" value="LexA-like"/>
</dbReference>
<dbReference type="InterPro" id="IPR001387">
    <property type="entry name" value="Cro/C1-type_HTH"/>
</dbReference>
<gene>
    <name evidence="2" type="ORF">GGQ93_002815</name>
</gene>
<dbReference type="CDD" id="cd06529">
    <property type="entry name" value="S24_LexA-like"/>
    <property type="match status" value="1"/>
</dbReference>
<dbReference type="Gene3D" id="1.10.260.40">
    <property type="entry name" value="lambda repressor-like DNA-binding domains"/>
    <property type="match status" value="1"/>
</dbReference>
<accession>A0A7W9C8S0</accession>
<evidence type="ECO:0000313" key="2">
    <source>
        <dbReference type="EMBL" id="MBB5741079.1"/>
    </source>
</evidence>
<evidence type="ECO:0000259" key="1">
    <source>
        <dbReference type="Pfam" id="PF00717"/>
    </source>
</evidence>